<keyword evidence="1" id="KW-0677">Repeat</keyword>
<dbReference type="SUPFAM" id="SSF52540">
    <property type="entry name" value="P-loop containing nucleoside triphosphate hydrolases"/>
    <property type="match status" value="1"/>
</dbReference>
<reference evidence="4 5" key="1">
    <citation type="submission" date="2017-12" db="EMBL/GenBank/DDBJ databases">
        <title>Sequencing, de novo assembly and annotation of complete genome of a new Thraustochytrid species, strain FCC1311.</title>
        <authorList>
            <person name="Sedici K."/>
            <person name="Godart F."/>
            <person name="Aiese Cigliano R."/>
            <person name="Sanseverino W."/>
            <person name="Barakat M."/>
            <person name="Ortet P."/>
            <person name="Marechal E."/>
            <person name="Cagnac O."/>
            <person name="Amato A."/>
        </authorList>
    </citation>
    <scope>NUCLEOTIDE SEQUENCE [LARGE SCALE GENOMIC DNA]</scope>
</reference>
<dbReference type="Pfam" id="PF13676">
    <property type="entry name" value="TIR_2"/>
    <property type="match status" value="1"/>
</dbReference>
<protein>
    <submittedName>
        <fullName evidence="4">Protein TANC1</fullName>
    </submittedName>
</protein>
<keyword evidence="5" id="KW-1185">Reference proteome</keyword>
<dbReference type="InterPro" id="IPR027417">
    <property type="entry name" value="P-loop_NTPase"/>
</dbReference>
<dbReference type="Gene3D" id="3.40.50.300">
    <property type="entry name" value="P-loop containing nucleotide triphosphate hydrolases"/>
    <property type="match status" value="1"/>
</dbReference>
<evidence type="ECO:0000256" key="1">
    <source>
        <dbReference type="ARBA" id="ARBA00022737"/>
    </source>
</evidence>
<gene>
    <name evidence="4" type="ORF">FCC1311_081472</name>
</gene>
<proteinExistence type="predicted"/>
<dbReference type="PANTHER" id="PTHR10039:SF17">
    <property type="entry name" value="FUNGAL STAND N-TERMINAL GOODBYE DOMAIN-CONTAINING PROTEIN-RELATED"/>
    <property type="match status" value="1"/>
</dbReference>
<dbReference type="GO" id="GO:0007165">
    <property type="term" value="P:signal transduction"/>
    <property type="evidence" value="ECO:0007669"/>
    <property type="project" value="InterPro"/>
</dbReference>
<feature type="domain" description="TIR" evidence="2">
    <location>
        <begin position="169"/>
        <end position="309"/>
    </location>
</feature>
<dbReference type="InterPro" id="IPR035897">
    <property type="entry name" value="Toll_tir_struct_dom_sf"/>
</dbReference>
<dbReference type="InterPro" id="IPR000157">
    <property type="entry name" value="TIR_dom"/>
</dbReference>
<dbReference type="SUPFAM" id="SSF52200">
    <property type="entry name" value="Toll/Interleukin receptor TIR domain"/>
    <property type="match status" value="1"/>
</dbReference>
<dbReference type="PANTHER" id="PTHR10039">
    <property type="entry name" value="AMELOGENIN"/>
    <property type="match status" value="1"/>
</dbReference>
<evidence type="ECO:0000313" key="4">
    <source>
        <dbReference type="EMBL" id="GBG31922.1"/>
    </source>
</evidence>
<dbReference type="Gene3D" id="3.40.50.10140">
    <property type="entry name" value="Toll/interleukin-1 receptor homology (TIR) domain"/>
    <property type="match status" value="1"/>
</dbReference>
<dbReference type="OrthoDB" id="2325716at2759"/>
<feature type="domain" description="Nephrocystin 3-like N-terminal" evidence="3">
    <location>
        <begin position="356"/>
        <end position="528"/>
    </location>
</feature>
<organism evidence="4 5">
    <name type="scientific">Hondaea fermentalgiana</name>
    <dbReference type="NCBI Taxonomy" id="2315210"/>
    <lineage>
        <taxon>Eukaryota</taxon>
        <taxon>Sar</taxon>
        <taxon>Stramenopiles</taxon>
        <taxon>Bigyra</taxon>
        <taxon>Labyrinthulomycetes</taxon>
        <taxon>Thraustochytrida</taxon>
        <taxon>Thraustochytriidae</taxon>
        <taxon>Hondaea</taxon>
    </lineage>
</organism>
<evidence type="ECO:0000259" key="2">
    <source>
        <dbReference type="Pfam" id="PF13676"/>
    </source>
</evidence>
<dbReference type="InParanoid" id="A0A2R5GM00"/>
<evidence type="ECO:0000313" key="5">
    <source>
        <dbReference type="Proteomes" id="UP000241890"/>
    </source>
</evidence>
<dbReference type="AlphaFoldDB" id="A0A2R5GM00"/>
<dbReference type="InterPro" id="IPR056884">
    <property type="entry name" value="NPHP3-like_N"/>
</dbReference>
<dbReference type="Pfam" id="PF24883">
    <property type="entry name" value="NPHP3_N"/>
    <property type="match status" value="1"/>
</dbReference>
<name>A0A2R5GM00_9STRA</name>
<evidence type="ECO:0000259" key="3">
    <source>
        <dbReference type="Pfam" id="PF24883"/>
    </source>
</evidence>
<accession>A0A2R5GM00</accession>
<sequence length="601" mass="67367">MAPRLFALLKGDGDDGARAEDEPRDERPVSIAMLVVYDPTDKTVAKKLVDAIQPRLSLPVRTVSHAKDAEQKAKNADVALLLVSKKFENNMKLIKAVAKILPNSLVPIIIDKAMTNTKDWKGALAWYISDDLFINFCKPTKDAADWVMAEALAAKDRVEDVPWRRSFHVFLSHEWGKDNWVHKIAIKLASRLRRKHGIKVWLDAQQVSGSIHGSMADGIDSSTVFLVLATKGYMEKINKGDRSDNCLKEFQYAGNKRFDRIVVAALEEDMAKPGTGWTGRFQLALARQAPVDLSERSNGTFSSEAVERLANAIYMRIATPKASSNLTPLMRDIYPRLHPCSSEVWAKGKAIKFTIGTRSWIIDELCNWYISEKSAVFILVGDGGVGKSVIMAELCRRGGALRTDKKHRGYSHGPDLSHRKKTKLLPINVAAYHFFRHDQATTAAPKEALVSIAWQLCQSVPGFADALDSMNLGGIREKPLADVFQTILVDPLDRLVSKQMRQVVVLDALDECSKSDELLQKVIRPWKDAMPAWLSLVVSTRPEGEIQRGITNNSLDSKVLELKDEENFRDIENHIEHLLRDMKDTVEQEHVASRQNSFRAI</sequence>
<comment type="caution">
    <text evidence="4">The sequence shown here is derived from an EMBL/GenBank/DDBJ whole genome shotgun (WGS) entry which is preliminary data.</text>
</comment>
<dbReference type="EMBL" id="BEYU01000109">
    <property type="protein sequence ID" value="GBG31922.1"/>
    <property type="molecule type" value="Genomic_DNA"/>
</dbReference>
<dbReference type="Proteomes" id="UP000241890">
    <property type="component" value="Unassembled WGS sequence"/>
</dbReference>